<feature type="domain" description="Carbohydrate kinase FGGY N-terminal" evidence="10">
    <location>
        <begin position="3"/>
        <end position="241"/>
    </location>
</feature>
<keyword evidence="5" id="KW-0547">Nucleotide-binding</keyword>
<dbReference type="InterPro" id="IPR043129">
    <property type="entry name" value="ATPase_NBD"/>
</dbReference>
<dbReference type="EC" id="2.7.1.30" evidence="3"/>
<dbReference type="SUPFAM" id="SSF53067">
    <property type="entry name" value="Actin-like ATPase domain"/>
    <property type="match status" value="2"/>
</dbReference>
<dbReference type="InterPro" id="IPR000577">
    <property type="entry name" value="Carb_kinase_FGGY"/>
</dbReference>
<reference evidence="12 13" key="1">
    <citation type="submission" date="2010-12" db="EMBL/GenBank/DDBJ databases">
        <title>The Genome Sequence of Coprobacillus sp. strain 29_1.</title>
        <authorList>
            <consortium name="The Broad Institute Genome Sequencing Platform"/>
            <person name="Earl A."/>
            <person name="Ward D."/>
            <person name="Feldgarden M."/>
            <person name="Gevers D."/>
            <person name="Daigneault M."/>
            <person name="Sibley C.D."/>
            <person name="White A."/>
            <person name="Strauss J."/>
            <person name="Allen-Vercoe E."/>
            <person name="Young S.K."/>
            <person name="Zeng Q."/>
            <person name="Gargeya S."/>
            <person name="Fitzgerald M."/>
            <person name="Haas B."/>
            <person name="Abouelleil A."/>
            <person name="Alvarado L."/>
            <person name="Arachchi H.M."/>
            <person name="Berlin A."/>
            <person name="Brown A."/>
            <person name="Chapman S.B."/>
            <person name="Chen Z."/>
            <person name="Dunbar C."/>
            <person name="Freedman E."/>
            <person name="Gearin G."/>
            <person name="Gellesch M."/>
            <person name="Goldberg J."/>
            <person name="Griggs A."/>
            <person name="Gujja S."/>
            <person name="Heilman E."/>
            <person name="Heiman D."/>
            <person name="Howarth C."/>
            <person name="Larson L."/>
            <person name="Lui A."/>
            <person name="MacDonald P.J.P."/>
            <person name="Mehta T."/>
            <person name="Montmayeur A."/>
            <person name="Murphy C."/>
            <person name="Neiman D."/>
            <person name="Pearson M."/>
            <person name="Priest M."/>
            <person name="Roberts A."/>
            <person name="Saif S."/>
            <person name="Shea T."/>
            <person name="Shenoy N."/>
            <person name="Sisk P."/>
            <person name="Stolte C."/>
            <person name="Sykes S."/>
            <person name="White J."/>
            <person name="Yandava C."/>
            <person name="Nusbaum C."/>
            <person name="Birren B."/>
        </authorList>
    </citation>
    <scope>NUCLEOTIDE SEQUENCE [LARGE SCALE GENOMIC DNA]</scope>
    <source>
        <strain evidence="12 13">29_1</strain>
    </source>
</reference>
<dbReference type="InterPro" id="IPR018485">
    <property type="entry name" value="FGGY_C"/>
</dbReference>
<evidence type="ECO:0000259" key="10">
    <source>
        <dbReference type="Pfam" id="PF00370"/>
    </source>
</evidence>
<evidence type="ECO:0000256" key="1">
    <source>
        <dbReference type="ARBA" id="ARBA00005190"/>
    </source>
</evidence>
<evidence type="ECO:0000259" key="11">
    <source>
        <dbReference type="Pfam" id="PF02782"/>
    </source>
</evidence>
<evidence type="ECO:0000256" key="4">
    <source>
        <dbReference type="ARBA" id="ARBA00022679"/>
    </source>
</evidence>
<dbReference type="GO" id="GO:0019563">
    <property type="term" value="P:glycerol catabolic process"/>
    <property type="evidence" value="ECO:0007669"/>
    <property type="project" value="TreeGrafter"/>
</dbReference>
<dbReference type="HOGENOM" id="CLU_009281_2_3_9"/>
<keyword evidence="8" id="KW-0067">ATP-binding</keyword>
<dbReference type="Proteomes" id="UP000003157">
    <property type="component" value="Unassembled WGS sequence"/>
</dbReference>
<dbReference type="PIRSF" id="PIRSF000538">
    <property type="entry name" value="GlpK"/>
    <property type="match status" value="1"/>
</dbReference>
<evidence type="ECO:0000256" key="2">
    <source>
        <dbReference type="ARBA" id="ARBA00009156"/>
    </source>
</evidence>
<dbReference type="FunFam" id="3.30.420.40:FF:000086">
    <property type="entry name" value="Glycerol kinase"/>
    <property type="match status" value="1"/>
</dbReference>
<dbReference type="eggNOG" id="COG0554">
    <property type="taxonomic scope" value="Bacteria"/>
</dbReference>
<accession>E7GFP4</accession>
<dbReference type="STRING" id="100884.GCA_000269565_01790"/>
<comment type="pathway">
    <text evidence="1">Polyol metabolism; glycerol degradation via glycerol kinase pathway; sn-glycerol 3-phosphate from glycerol: step 1/1.</text>
</comment>
<dbReference type="AlphaFoldDB" id="E7GFP4"/>
<evidence type="ECO:0000313" key="12">
    <source>
        <dbReference type="EMBL" id="EFW03108.1"/>
    </source>
</evidence>
<evidence type="ECO:0000256" key="6">
    <source>
        <dbReference type="ARBA" id="ARBA00022777"/>
    </source>
</evidence>
<dbReference type="Pfam" id="PF02782">
    <property type="entry name" value="FGGY_C"/>
    <property type="match status" value="1"/>
</dbReference>
<dbReference type="Gene3D" id="3.30.420.40">
    <property type="match status" value="2"/>
</dbReference>
<protein>
    <recommendedName>
        <fullName evidence="3">glycerol kinase</fullName>
        <ecNumber evidence="3">2.7.1.30</ecNumber>
    </recommendedName>
    <alternativeName>
        <fullName evidence="9">ATP:glycerol 3-phosphotransferase</fullName>
    </alternativeName>
</protein>
<sequence length="483" mass="55152">MKYILTVDQSTFSTKVFLIDEMGQIHASKSIKHKQNYPENNWVEHDASEIYHNLVTATENIKQQHSKLFQDIVGIAITNQRETTVLWDKITQEPVTNAIVWQCRRTLKICDELSKYDERVEELTGLKINPYFSATKLKWLLEHYPDKNRSYAFGTIESWLIYKLTHGKKHVSDVTNASRTLLMNIETLKWDDELCQIFDIPQYLLPEILNNDDIFGYSDIEGLLPYRVPICGIIGDSQASLYAQHCFESGAMKVTLGTGSSLLMNSGHEKPEKMIGIVSAIAWCLDKEVTYAREAIINCSCDTLNWLKDQMHLFKKEDELNDIWDKVPNNDGVYLVPAFVGLSVPWWSNHAKASISGLSRSHTYNHVLRAGLESIVYQIFDAAATLMYDSQQKLNVDGGAVFNEGLLQFLSDILNMEVGVSLHCDLSAMGAYEIARTRLLSKEKLINVQKTYYPNMSKEDRIKNIEGWHYAVEGVLAMSEKER</sequence>
<evidence type="ECO:0000256" key="5">
    <source>
        <dbReference type="ARBA" id="ARBA00022741"/>
    </source>
</evidence>
<comment type="caution">
    <text evidence="12">The sequence shown here is derived from an EMBL/GenBank/DDBJ whole genome shotgun (WGS) entry which is preliminary data.</text>
</comment>
<dbReference type="PANTHER" id="PTHR10196:SF69">
    <property type="entry name" value="GLYCEROL KINASE"/>
    <property type="match status" value="1"/>
</dbReference>
<dbReference type="GeneID" id="78229654"/>
<proteinExistence type="inferred from homology"/>
<dbReference type="GO" id="GO:0004370">
    <property type="term" value="F:glycerol kinase activity"/>
    <property type="evidence" value="ECO:0007669"/>
    <property type="project" value="UniProtKB-EC"/>
</dbReference>
<evidence type="ECO:0000313" key="13">
    <source>
        <dbReference type="Proteomes" id="UP000003157"/>
    </source>
</evidence>
<evidence type="ECO:0000256" key="7">
    <source>
        <dbReference type="ARBA" id="ARBA00022798"/>
    </source>
</evidence>
<dbReference type="PANTHER" id="PTHR10196">
    <property type="entry name" value="SUGAR KINASE"/>
    <property type="match status" value="1"/>
</dbReference>
<dbReference type="GO" id="GO:0005524">
    <property type="term" value="F:ATP binding"/>
    <property type="evidence" value="ECO:0007669"/>
    <property type="project" value="UniProtKB-KW"/>
</dbReference>
<organism evidence="12 13">
    <name type="scientific">Coprobacillus cateniformis</name>
    <dbReference type="NCBI Taxonomy" id="100884"/>
    <lineage>
        <taxon>Bacteria</taxon>
        <taxon>Bacillati</taxon>
        <taxon>Bacillota</taxon>
        <taxon>Erysipelotrichia</taxon>
        <taxon>Erysipelotrichales</taxon>
        <taxon>Coprobacillaceae</taxon>
        <taxon>Coprobacillus</taxon>
    </lineage>
</organism>
<dbReference type="OrthoDB" id="9805576at2"/>
<comment type="similarity">
    <text evidence="2">Belongs to the FGGY kinase family.</text>
</comment>
<feature type="domain" description="Carbohydrate kinase FGGY C-terminal" evidence="11">
    <location>
        <begin position="253"/>
        <end position="431"/>
    </location>
</feature>
<keyword evidence="13" id="KW-1185">Reference proteome</keyword>
<dbReference type="CDD" id="cd07769">
    <property type="entry name" value="ASKHA_NBD_FGGY_GK"/>
    <property type="match status" value="1"/>
</dbReference>
<dbReference type="PROSITE" id="PS00933">
    <property type="entry name" value="FGGY_KINASES_1"/>
    <property type="match status" value="1"/>
</dbReference>
<dbReference type="RefSeq" id="WP_008790669.1">
    <property type="nucleotide sequence ID" value="NZ_AKCB01000001.1"/>
</dbReference>
<dbReference type="InterPro" id="IPR018483">
    <property type="entry name" value="Carb_kinase_FGGY_CS"/>
</dbReference>
<keyword evidence="4" id="KW-0808">Transferase</keyword>
<evidence type="ECO:0000256" key="8">
    <source>
        <dbReference type="ARBA" id="ARBA00022840"/>
    </source>
</evidence>
<keyword evidence="7" id="KW-0319">Glycerol metabolism</keyword>
<dbReference type="InterPro" id="IPR018484">
    <property type="entry name" value="FGGY_N"/>
</dbReference>
<evidence type="ECO:0000256" key="9">
    <source>
        <dbReference type="ARBA" id="ARBA00043149"/>
    </source>
</evidence>
<name>E7GFP4_9FIRM</name>
<gene>
    <name evidence="12" type="ORF">HMPREF9488_03587</name>
</gene>
<evidence type="ECO:0000256" key="3">
    <source>
        <dbReference type="ARBA" id="ARBA00012099"/>
    </source>
</evidence>
<keyword evidence="6 12" id="KW-0418">Kinase</keyword>
<dbReference type="EMBL" id="ADKX01000051">
    <property type="protein sequence ID" value="EFW03108.1"/>
    <property type="molecule type" value="Genomic_DNA"/>
</dbReference>
<dbReference type="Pfam" id="PF00370">
    <property type="entry name" value="FGGY_N"/>
    <property type="match status" value="1"/>
</dbReference>
<dbReference type="GO" id="GO:0005829">
    <property type="term" value="C:cytosol"/>
    <property type="evidence" value="ECO:0007669"/>
    <property type="project" value="TreeGrafter"/>
</dbReference>